<dbReference type="OrthoDB" id="8775810at2759"/>
<dbReference type="InterPro" id="IPR033464">
    <property type="entry name" value="CSN8_PSD8_EIF3K"/>
</dbReference>
<dbReference type="InterPro" id="IPR000717">
    <property type="entry name" value="PCI_dom"/>
</dbReference>
<feature type="domain" description="PCI" evidence="3">
    <location>
        <begin position="73"/>
        <end position="247"/>
    </location>
</feature>
<dbReference type="GO" id="GO:0005634">
    <property type="term" value="C:nucleus"/>
    <property type="evidence" value="ECO:0007669"/>
    <property type="project" value="TreeGrafter"/>
</dbReference>
<dbReference type="PANTHER" id="PTHR12387:SF0">
    <property type="entry name" value="26S PROTEASOME NON-ATPASE REGULATORY SUBUNIT 8"/>
    <property type="match status" value="1"/>
</dbReference>
<organism evidence="4 5">
    <name type="scientific">Crepidotus variabilis</name>
    <dbReference type="NCBI Taxonomy" id="179855"/>
    <lineage>
        <taxon>Eukaryota</taxon>
        <taxon>Fungi</taxon>
        <taxon>Dikarya</taxon>
        <taxon>Basidiomycota</taxon>
        <taxon>Agaricomycotina</taxon>
        <taxon>Agaricomycetes</taxon>
        <taxon>Agaricomycetidae</taxon>
        <taxon>Agaricales</taxon>
        <taxon>Agaricineae</taxon>
        <taxon>Crepidotaceae</taxon>
        <taxon>Crepidotus</taxon>
    </lineage>
</organism>
<dbReference type="Gene3D" id="1.25.40.990">
    <property type="match status" value="1"/>
</dbReference>
<dbReference type="PANTHER" id="PTHR12387">
    <property type="entry name" value="26S PROTEASOME NON-ATPASE REGULATORY SUBUNIT 8"/>
    <property type="match status" value="1"/>
</dbReference>
<keyword evidence="5" id="KW-1185">Reference proteome</keyword>
<keyword evidence="2" id="KW-0647">Proteasome</keyword>
<evidence type="ECO:0000256" key="1">
    <source>
        <dbReference type="ARBA" id="ARBA00009627"/>
    </source>
</evidence>
<protein>
    <submittedName>
        <fullName evidence="4">COP9 signalosome</fullName>
    </submittedName>
</protein>
<dbReference type="GO" id="GO:0005829">
    <property type="term" value="C:cytosol"/>
    <property type="evidence" value="ECO:0007669"/>
    <property type="project" value="TreeGrafter"/>
</dbReference>
<comment type="caution">
    <text evidence="4">The sequence shown here is derived from an EMBL/GenBank/DDBJ whole genome shotgun (WGS) entry which is preliminary data.</text>
</comment>
<dbReference type="AlphaFoldDB" id="A0A9P6ES58"/>
<evidence type="ECO:0000313" key="4">
    <source>
        <dbReference type="EMBL" id="KAF9535118.1"/>
    </source>
</evidence>
<reference evidence="4" key="1">
    <citation type="submission" date="2020-11" db="EMBL/GenBank/DDBJ databases">
        <authorList>
            <consortium name="DOE Joint Genome Institute"/>
            <person name="Ahrendt S."/>
            <person name="Riley R."/>
            <person name="Andreopoulos W."/>
            <person name="Labutti K."/>
            <person name="Pangilinan J."/>
            <person name="Ruiz-Duenas F.J."/>
            <person name="Barrasa J.M."/>
            <person name="Sanchez-Garcia M."/>
            <person name="Camarero S."/>
            <person name="Miyauchi S."/>
            <person name="Serrano A."/>
            <person name="Linde D."/>
            <person name="Babiker R."/>
            <person name="Drula E."/>
            <person name="Ayuso-Fernandez I."/>
            <person name="Pacheco R."/>
            <person name="Padilla G."/>
            <person name="Ferreira P."/>
            <person name="Barriuso J."/>
            <person name="Kellner H."/>
            <person name="Castanera R."/>
            <person name="Alfaro M."/>
            <person name="Ramirez L."/>
            <person name="Pisabarro A.G."/>
            <person name="Kuo A."/>
            <person name="Tritt A."/>
            <person name="Lipzen A."/>
            <person name="He G."/>
            <person name="Yan M."/>
            <person name="Ng V."/>
            <person name="Cullen D."/>
            <person name="Martin F."/>
            <person name="Rosso M.-N."/>
            <person name="Henrissat B."/>
            <person name="Hibbett D."/>
            <person name="Martinez A.T."/>
            <person name="Grigoriev I.V."/>
        </authorList>
    </citation>
    <scope>NUCLEOTIDE SEQUENCE</scope>
    <source>
        <strain evidence="4">CBS 506.95</strain>
    </source>
</reference>
<name>A0A9P6ES58_9AGAR</name>
<accession>A0A9P6ES58</accession>
<proteinExistence type="inferred from homology"/>
<dbReference type="FunFam" id="1.25.40.990:FF:000001">
    <property type="entry name" value="26S proteasome non-ATPase regulatory subunit"/>
    <property type="match status" value="1"/>
</dbReference>
<dbReference type="GO" id="GO:0043161">
    <property type="term" value="P:proteasome-mediated ubiquitin-dependent protein catabolic process"/>
    <property type="evidence" value="ECO:0007669"/>
    <property type="project" value="TreeGrafter"/>
</dbReference>
<gene>
    <name evidence="4" type="ORF">CPB83DRAFT_803619</name>
</gene>
<dbReference type="GO" id="GO:0008541">
    <property type="term" value="C:proteasome regulatory particle, lid subcomplex"/>
    <property type="evidence" value="ECO:0007669"/>
    <property type="project" value="TreeGrafter"/>
</dbReference>
<dbReference type="EMBL" id="MU157825">
    <property type="protein sequence ID" value="KAF9535118.1"/>
    <property type="molecule type" value="Genomic_DNA"/>
</dbReference>
<dbReference type="InterPro" id="IPR006746">
    <property type="entry name" value="26S_Psome_Rpn12"/>
</dbReference>
<evidence type="ECO:0000313" key="5">
    <source>
        <dbReference type="Proteomes" id="UP000807306"/>
    </source>
</evidence>
<dbReference type="PROSITE" id="PS50250">
    <property type="entry name" value="PCI"/>
    <property type="match status" value="1"/>
</dbReference>
<dbReference type="Pfam" id="PF10075">
    <property type="entry name" value="CSN8_PSD8_EIF3K"/>
    <property type="match status" value="1"/>
</dbReference>
<comment type="similarity">
    <text evidence="1">Belongs to the proteasome subunit S14 family.</text>
</comment>
<evidence type="ECO:0000259" key="3">
    <source>
        <dbReference type="PROSITE" id="PS50250"/>
    </source>
</evidence>
<dbReference type="Proteomes" id="UP000807306">
    <property type="component" value="Unassembled WGS sequence"/>
</dbReference>
<sequence length="262" mass="29845">MAAHLKTNYDKLIKAFTSKPCNLKETNVALANLKLGMIEAGLLIPQPGVKAVELRIAREVLEIGAYASIRSRDVPSFDRYYSQLLTFYVDYSETLPPSPHEPAIRGLYLIRLLTQNRIADFHTSLESLDPEVIATNSYIKHPVNLERWLMEGSYSKVWNAREEAPAEEYKFFVDSLMGTIRNEIASCQEAAYDSLPLKDAATLLFFKTQTELLKFAEHRGWQIDLTGGLIYFKKKNEEKVEIPKQRIIAASLAYARELEQIV</sequence>
<evidence type="ECO:0000256" key="2">
    <source>
        <dbReference type="ARBA" id="ARBA00022942"/>
    </source>
</evidence>